<dbReference type="AlphaFoldDB" id="A0A1J4K9F8"/>
<proteinExistence type="inferred from homology"/>
<comment type="similarity">
    <text evidence="3">Belongs to the peptidase T1B family.</text>
</comment>
<dbReference type="PANTHER" id="PTHR32194:SF2">
    <property type="entry name" value="PROTEASOME SUBUNIT BETA TYPE-1"/>
    <property type="match status" value="1"/>
</dbReference>
<keyword evidence="1 3" id="KW-0963">Cytoplasm</keyword>
<dbReference type="InterPro" id="IPR029055">
    <property type="entry name" value="Ntn_hydrolases_N"/>
</dbReference>
<keyword evidence="5" id="KW-1185">Reference proteome</keyword>
<dbReference type="PROSITE" id="PS00854">
    <property type="entry name" value="PROTEASOME_BETA_1"/>
    <property type="match status" value="1"/>
</dbReference>
<evidence type="ECO:0000313" key="4">
    <source>
        <dbReference type="EMBL" id="OHT07578.1"/>
    </source>
</evidence>
<comment type="caution">
    <text evidence="4">The sequence shown here is derived from an EMBL/GenBank/DDBJ whole genome shotgun (WGS) entry which is preliminary data.</text>
</comment>
<comment type="subunit">
    <text evidence="3">Component of the proteasome complex.</text>
</comment>
<organism evidence="4 5">
    <name type="scientific">Tritrichomonas foetus</name>
    <dbReference type="NCBI Taxonomy" id="1144522"/>
    <lineage>
        <taxon>Eukaryota</taxon>
        <taxon>Metamonada</taxon>
        <taxon>Parabasalia</taxon>
        <taxon>Tritrichomonadida</taxon>
        <taxon>Tritrichomonadidae</taxon>
        <taxon>Tritrichomonas</taxon>
    </lineage>
</organism>
<dbReference type="OrthoDB" id="268479at2759"/>
<sequence>MHSEVAGKIEDKKGGWSPYDNHGGTSVGIVGKDFVAIGTDTRLSSNYSISCRHKSRVFQMTSKAMIVATGFDGDIDAFVTRIRQILVRYQQEHFKEMSTESLALCVSNILYSKRFFPYYINILVGGIGLKDEGLLYGYDPVGTLECLNYDAHGTGSPMAMPILDNHFGSMHHNTTPFPHPEVDDAVNLIRDIMASVSERDIYTGDCLQVAVMKSDGNLTITEYELPAH</sequence>
<comment type="subcellular location">
    <subcellularLocation>
        <location evidence="3">Cytoplasm</location>
    </subcellularLocation>
    <subcellularLocation>
        <location evidence="3">Nucleus</location>
    </subcellularLocation>
</comment>
<evidence type="ECO:0000256" key="2">
    <source>
        <dbReference type="ARBA" id="ARBA00022942"/>
    </source>
</evidence>
<dbReference type="GO" id="GO:0051603">
    <property type="term" value="P:proteolysis involved in protein catabolic process"/>
    <property type="evidence" value="ECO:0007669"/>
    <property type="project" value="InterPro"/>
</dbReference>
<evidence type="ECO:0000313" key="5">
    <source>
        <dbReference type="Proteomes" id="UP000179807"/>
    </source>
</evidence>
<dbReference type="Pfam" id="PF00227">
    <property type="entry name" value="Proteasome"/>
    <property type="match status" value="1"/>
</dbReference>
<dbReference type="InterPro" id="IPR016050">
    <property type="entry name" value="Proteasome_bsu_CS"/>
</dbReference>
<dbReference type="VEuPathDB" id="TrichDB:TRFO_05232"/>
<dbReference type="PROSITE" id="PS51476">
    <property type="entry name" value="PROTEASOME_BETA_2"/>
    <property type="match status" value="1"/>
</dbReference>
<name>A0A1J4K9F8_9EUKA</name>
<keyword evidence="3" id="KW-0539">Nucleus</keyword>
<accession>A0A1J4K9F8</accession>
<dbReference type="PANTHER" id="PTHR32194">
    <property type="entry name" value="METALLOPROTEASE TLDD"/>
    <property type="match status" value="1"/>
</dbReference>
<keyword evidence="2 3" id="KW-0647">Proteasome</keyword>
<dbReference type="Proteomes" id="UP000179807">
    <property type="component" value="Unassembled WGS sequence"/>
</dbReference>
<dbReference type="GO" id="GO:0005737">
    <property type="term" value="C:cytoplasm"/>
    <property type="evidence" value="ECO:0007669"/>
    <property type="project" value="UniProtKB-SubCell"/>
</dbReference>
<evidence type="ECO:0000256" key="1">
    <source>
        <dbReference type="ARBA" id="ARBA00022490"/>
    </source>
</evidence>
<dbReference type="Gene3D" id="3.60.20.10">
    <property type="entry name" value="Glutamine Phosphoribosylpyrophosphate, subunit 1, domain 1"/>
    <property type="match status" value="1"/>
</dbReference>
<reference evidence="4" key="1">
    <citation type="submission" date="2016-10" db="EMBL/GenBank/DDBJ databases">
        <authorList>
            <person name="Benchimol M."/>
            <person name="Almeida L.G."/>
            <person name="Vasconcelos A.T."/>
            <person name="Perreira-Neves A."/>
            <person name="Rosa I.A."/>
            <person name="Tasca T."/>
            <person name="Bogo M.R."/>
            <person name="de Souza W."/>
        </authorList>
    </citation>
    <scope>NUCLEOTIDE SEQUENCE [LARGE SCALE GENOMIC DNA]</scope>
    <source>
        <strain evidence="4">K</strain>
    </source>
</reference>
<protein>
    <recommendedName>
        <fullName evidence="3">Proteasome subunit beta</fullName>
    </recommendedName>
</protein>
<dbReference type="GO" id="GO:0005839">
    <property type="term" value="C:proteasome core complex"/>
    <property type="evidence" value="ECO:0007669"/>
    <property type="project" value="InterPro"/>
</dbReference>
<comment type="function">
    <text evidence="3">Component of the proteasome, a multicatalytic proteinase complex which is characterized by its ability to cleave peptides with Arg, Phe, Tyr, Leu, and Glu adjacent to the leaving group at neutral or slightly basic pH. The proteasome has an ATP-dependent proteolytic activity.</text>
</comment>
<dbReference type="SUPFAM" id="SSF56235">
    <property type="entry name" value="N-terminal nucleophile aminohydrolases (Ntn hydrolases)"/>
    <property type="match status" value="1"/>
</dbReference>
<gene>
    <name evidence="4" type="ORF">TRFO_05232</name>
</gene>
<dbReference type="EMBL" id="MLAK01000693">
    <property type="protein sequence ID" value="OHT07578.1"/>
    <property type="molecule type" value="Genomic_DNA"/>
</dbReference>
<dbReference type="RefSeq" id="XP_068360714.1">
    <property type="nucleotide sequence ID" value="XM_068492369.1"/>
</dbReference>
<dbReference type="InterPro" id="IPR001353">
    <property type="entry name" value="Proteasome_sua/b"/>
</dbReference>
<dbReference type="GeneID" id="94827073"/>
<evidence type="ECO:0000256" key="3">
    <source>
        <dbReference type="RuleBase" id="RU004203"/>
    </source>
</evidence>
<dbReference type="InterPro" id="IPR023333">
    <property type="entry name" value="Proteasome_suB-type"/>
</dbReference>
<dbReference type="GO" id="GO:0005634">
    <property type="term" value="C:nucleus"/>
    <property type="evidence" value="ECO:0007669"/>
    <property type="project" value="UniProtKB-SubCell"/>
</dbReference>